<dbReference type="Pfam" id="PF00069">
    <property type="entry name" value="Pkinase"/>
    <property type="match status" value="1"/>
</dbReference>
<protein>
    <recommendedName>
        <fullName evidence="4">Protein kinase domain-containing protein</fullName>
    </recommendedName>
</protein>
<accession>A0A8J8NSD6</accession>
<evidence type="ECO:0000256" key="1">
    <source>
        <dbReference type="ARBA" id="ARBA00022741"/>
    </source>
</evidence>
<organism evidence="5 6">
    <name type="scientific">Halteria grandinella</name>
    <dbReference type="NCBI Taxonomy" id="5974"/>
    <lineage>
        <taxon>Eukaryota</taxon>
        <taxon>Sar</taxon>
        <taxon>Alveolata</taxon>
        <taxon>Ciliophora</taxon>
        <taxon>Intramacronucleata</taxon>
        <taxon>Spirotrichea</taxon>
        <taxon>Stichotrichia</taxon>
        <taxon>Sporadotrichida</taxon>
        <taxon>Halteriidae</taxon>
        <taxon>Halteria</taxon>
    </lineage>
</organism>
<evidence type="ECO:0000256" key="2">
    <source>
        <dbReference type="ARBA" id="ARBA00022840"/>
    </source>
</evidence>
<evidence type="ECO:0000256" key="3">
    <source>
        <dbReference type="PROSITE-ProRule" id="PRU10141"/>
    </source>
</evidence>
<dbReference type="SMART" id="SM00220">
    <property type="entry name" value="S_TKc"/>
    <property type="match status" value="1"/>
</dbReference>
<sequence>MISNLNTQSLSLPRAPTQQPAEELQISKFILREKLGEGGYGLVLKAWDFDSKKYRAIKLLRQSHPKYEEGLQYFQNEVHPRVTSLNHPNIIKVIGYSKEPQDWVNLEGKMEKVMFIAMELAEKGCLFNWVNIMTMPEPEARYIMRSLLEAVSYMHSKGIVNRDLKMENVLITKDCRILICDYGYSREQIEEGRHCETKLGTELYMAPEILSHNNKYDGKAADIYNLGYILFMTIFRMYH</sequence>
<feature type="binding site" evidence="3">
    <location>
        <position position="58"/>
    </location>
    <ligand>
        <name>ATP</name>
        <dbReference type="ChEBI" id="CHEBI:30616"/>
    </ligand>
</feature>
<dbReference type="GO" id="GO:0035556">
    <property type="term" value="P:intracellular signal transduction"/>
    <property type="evidence" value="ECO:0007669"/>
    <property type="project" value="TreeGrafter"/>
</dbReference>
<dbReference type="Gene3D" id="1.10.510.10">
    <property type="entry name" value="Transferase(Phosphotransferase) domain 1"/>
    <property type="match status" value="1"/>
</dbReference>
<evidence type="ECO:0000313" key="6">
    <source>
        <dbReference type="Proteomes" id="UP000785679"/>
    </source>
</evidence>
<dbReference type="Proteomes" id="UP000785679">
    <property type="component" value="Unassembled WGS sequence"/>
</dbReference>
<feature type="domain" description="Protein kinase" evidence="4">
    <location>
        <begin position="29"/>
        <end position="239"/>
    </location>
</feature>
<dbReference type="PROSITE" id="PS50011">
    <property type="entry name" value="PROTEIN_KINASE_DOM"/>
    <property type="match status" value="1"/>
</dbReference>
<dbReference type="PANTHER" id="PTHR24346">
    <property type="entry name" value="MAP/MICROTUBULE AFFINITY-REGULATING KINASE"/>
    <property type="match status" value="1"/>
</dbReference>
<dbReference type="SUPFAM" id="SSF56112">
    <property type="entry name" value="Protein kinase-like (PK-like)"/>
    <property type="match status" value="1"/>
</dbReference>
<reference evidence="5" key="1">
    <citation type="submission" date="2019-06" db="EMBL/GenBank/DDBJ databases">
        <authorList>
            <person name="Zheng W."/>
        </authorList>
    </citation>
    <scope>NUCLEOTIDE SEQUENCE</scope>
    <source>
        <strain evidence="5">QDHG01</strain>
    </source>
</reference>
<evidence type="ECO:0000259" key="4">
    <source>
        <dbReference type="PROSITE" id="PS50011"/>
    </source>
</evidence>
<dbReference type="InterPro" id="IPR000719">
    <property type="entry name" value="Prot_kinase_dom"/>
</dbReference>
<dbReference type="PANTHER" id="PTHR24346:SF30">
    <property type="entry name" value="MATERNAL EMBRYONIC LEUCINE ZIPPER KINASE"/>
    <property type="match status" value="1"/>
</dbReference>
<dbReference type="EMBL" id="RRYP01007088">
    <property type="protein sequence ID" value="TNV80746.1"/>
    <property type="molecule type" value="Genomic_DNA"/>
</dbReference>
<dbReference type="GO" id="GO:0005524">
    <property type="term" value="F:ATP binding"/>
    <property type="evidence" value="ECO:0007669"/>
    <property type="project" value="UniProtKB-UniRule"/>
</dbReference>
<gene>
    <name evidence="5" type="ORF">FGO68_gene3585</name>
</gene>
<dbReference type="GO" id="GO:0004674">
    <property type="term" value="F:protein serine/threonine kinase activity"/>
    <property type="evidence" value="ECO:0007669"/>
    <property type="project" value="TreeGrafter"/>
</dbReference>
<dbReference type="InterPro" id="IPR017441">
    <property type="entry name" value="Protein_kinase_ATP_BS"/>
</dbReference>
<comment type="caution">
    <text evidence="5">The sequence shown here is derived from an EMBL/GenBank/DDBJ whole genome shotgun (WGS) entry which is preliminary data.</text>
</comment>
<dbReference type="GO" id="GO:0005737">
    <property type="term" value="C:cytoplasm"/>
    <property type="evidence" value="ECO:0007669"/>
    <property type="project" value="TreeGrafter"/>
</dbReference>
<evidence type="ECO:0000313" key="5">
    <source>
        <dbReference type="EMBL" id="TNV80746.1"/>
    </source>
</evidence>
<name>A0A8J8NSD6_HALGN</name>
<keyword evidence="6" id="KW-1185">Reference proteome</keyword>
<dbReference type="OrthoDB" id="40902at2759"/>
<keyword evidence="1 3" id="KW-0547">Nucleotide-binding</keyword>
<dbReference type="InterPro" id="IPR011009">
    <property type="entry name" value="Kinase-like_dom_sf"/>
</dbReference>
<proteinExistence type="predicted"/>
<dbReference type="PROSITE" id="PS00107">
    <property type="entry name" value="PROTEIN_KINASE_ATP"/>
    <property type="match status" value="1"/>
</dbReference>
<keyword evidence="2 3" id="KW-0067">ATP-binding</keyword>
<dbReference type="AlphaFoldDB" id="A0A8J8NSD6"/>